<dbReference type="GO" id="GO:0006508">
    <property type="term" value="P:proteolysis"/>
    <property type="evidence" value="ECO:0007669"/>
    <property type="project" value="TreeGrafter"/>
</dbReference>
<dbReference type="InterPro" id="IPR013273">
    <property type="entry name" value="ADAMTS/ADAMTS-like"/>
</dbReference>
<dbReference type="GO" id="GO:0005576">
    <property type="term" value="C:extracellular region"/>
    <property type="evidence" value="ECO:0007669"/>
    <property type="project" value="UniProtKB-SubCell"/>
</dbReference>
<dbReference type="Pfam" id="PF19236">
    <property type="entry name" value="ADAMTS_CR_3"/>
    <property type="match status" value="1"/>
</dbReference>
<dbReference type="GO" id="GO:0030198">
    <property type="term" value="P:extracellular matrix organization"/>
    <property type="evidence" value="ECO:0007669"/>
    <property type="project" value="InterPro"/>
</dbReference>
<dbReference type="GO" id="GO:0004222">
    <property type="term" value="F:metalloendopeptidase activity"/>
    <property type="evidence" value="ECO:0007669"/>
    <property type="project" value="TreeGrafter"/>
</dbReference>
<evidence type="ECO:0000256" key="4">
    <source>
        <dbReference type="PIRSR" id="PIRSR613273-3"/>
    </source>
</evidence>
<dbReference type="PROSITE" id="PS50835">
    <property type="entry name" value="IG_LIKE"/>
    <property type="match status" value="1"/>
</dbReference>
<dbReference type="InterPro" id="IPR036179">
    <property type="entry name" value="Ig-like_dom_sf"/>
</dbReference>
<evidence type="ECO:0000259" key="5">
    <source>
        <dbReference type="PROSITE" id="PS50835"/>
    </source>
</evidence>
<name>A0A834R8H2_SARSC</name>
<dbReference type="InterPro" id="IPR050439">
    <property type="entry name" value="ADAMTS_ADAMTS-like"/>
</dbReference>
<dbReference type="InterPro" id="IPR036383">
    <property type="entry name" value="TSP1_rpt_sf"/>
</dbReference>
<feature type="disulfide bond" evidence="4">
    <location>
        <begin position="181"/>
        <end position="213"/>
    </location>
</feature>
<dbReference type="InterPro" id="IPR013783">
    <property type="entry name" value="Ig-like_fold"/>
</dbReference>
<dbReference type="SUPFAM" id="SSF82895">
    <property type="entry name" value="TSP-1 type 1 repeat"/>
    <property type="match status" value="10"/>
</dbReference>
<dbReference type="PRINTS" id="PR01857">
    <property type="entry name" value="ADAMTSFAMILY"/>
</dbReference>
<accession>A0A834R8H2</accession>
<dbReference type="Pfam" id="PF19030">
    <property type="entry name" value="TSP1_ADAMTS"/>
    <property type="match status" value="9"/>
</dbReference>
<evidence type="ECO:0000313" key="7">
    <source>
        <dbReference type="EnsemblMetazoa" id="KAF7492145.1"/>
    </source>
</evidence>
<evidence type="ECO:0000256" key="3">
    <source>
        <dbReference type="ARBA" id="ARBA00023157"/>
    </source>
</evidence>
<dbReference type="Pfam" id="PF00090">
    <property type="entry name" value="TSP_1"/>
    <property type="match status" value="1"/>
</dbReference>
<dbReference type="Pfam" id="PF13895">
    <property type="entry name" value="Ig_2"/>
    <property type="match status" value="1"/>
</dbReference>
<dbReference type="PANTHER" id="PTHR13723">
    <property type="entry name" value="ADAMTS A DISINTEGRIN AND METALLOPROTEASE WITH THROMBOSPONDIN MOTIFS PROTEASE"/>
    <property type="match status" value="1"/>
</dbReference>
<dbReference type="SMART" id="SM00409">
    <property type="entry name" value="IG"/>
    <property type="match status" value="1"/>
</dbReference>
<feature type="disulfide bond" evidence="4">
    <location>
        <begin position="177"/>
        <end position="208"/>
    </location>
</feature>
<proteinExistence type="predicted"/>
<keyword evidence="8" id="KW-1185">Reference proteome</keyword>
<dbReference type="OrthoDB" id="5948003at2759"/>
<reference evidence="7" key="3">
    <citation type="submission" date="2022-06" db="UniProtKB">
        <authorList>
            <consortium name="EnsemblMetazoa"/>
        </authorList>
    </citation>
    <scope>IDENTIFICATION</scope>
</reference>
<protein>
    <submittedName>
        <fullName evidence="6">ADAMTS-like protein 1</fullName>
    </submittedName>
</protein>
<dbReference type="SUPFAM" id="SSF48726">
    <property type="entry name" value="Immunoglobulin"/>
    <property type="match status" value="1"/>
</dbReference>
<reference evidence="8" key="1">
    <citation type="journal article" date="2020" name="PLoS Negl. Trop. Dis.">
        <title>High-quality nuclear genome for Sarcoptes scabiei-A critical resource for a neglected parasite.</title>
        <authorList>
            <person name="Korhonen P.K."/>
            <person name="Gasser R.B."/>
            <person name="Ma G."/>
            <person name="Wang T."/>
            <person name="Stroehlein A.J."/>
            <person name="Young N.D."/>
            <person name="Ang C.S."/>
            <person name="Fernando D.D."/>
            <person name="Lu H.C."/>
            <person name="Taylor S."/>
            <person name="Reynolds S.L."/>
            <person name="Mofiz E."/>
            <person name="Najaraj S.H."/>
            <person name="Gowda H."/>
            <person name="Madugundu A."/>
            <person name="Renuse S."/>
            <person name="Holt D."/>
            <person name="Pandey A."/>
            <person name="Papenfuss A.T."/>
            <person name="Fischer K."/>
        </authorList>
    </citation>
    <scope>NUCLEOTIDE SEQUENCE [LARGE SCALE GENOMIC DNA]</scope>
</reference>
<dbReference type="EnsemblMetazoa" id="SSS_5697s_mrna">
    <property type="protein sequence ID" value="KAF7492145.1"/>
    <property type="gene ID" value="SSS_5697"/>
</dbReference>
<dbReference type="Proteomes" id="UP000070412">
    <property type="component" value="Unassembled WGS sequence"/>
</dbReference>
<dbReference type="Gene3D" id="2.20.100.10">
    <property type="entry name" value="Thrombospondin type-1 (TSP1) repeat"/>
    <property type="match status" value="7"/>
</dbReference>
<gene>
    <name evidence="6" type="ORF">SSS_5697</name>
</gene>
<sequence>MHFKISHVLISNRNPIIIELQRYCFQHHHHRLGRREWTLDFFLTKFSTTATTTIWPSSSSVPTLVQSSSSRRPLVSNKILLVFLLSFIHSSMFVSMRKITDFKHIDDVQYFDQNRSEFFFVGLDQRNGLQNHHQYSPDSNLDEDLLYQRIETNEDDSILKNKIDDSSWSVWSPWTPCSRLCDGGVTTSVRRCQSRKRCFGIDRRNKLCNMQPCTNKFDFRQIQCQAYNNKPYRDRYYEWQAFLDPTNPCSLTCQAKGLNFVAKLASHVIDGTRCTADSLAICVAGKCMNVGCDLQIGSTKKIDRCGVCGGDGTSCHNHSYSWSHRFYSNCSRRCGGGQQSSTVVCFDEINDLIVDDHYCTTNLKVKKPHHLVHDCNEFDCKPSWITEQWSNCSKSCGTGRQTRIAYCAIEQDDPSGSIKIKIDDHECDLVKKPEFERECRRNDCPQWFEGSWSECSVKCGEGRQQREVVCKDNQGFASDECDQALKPSTERKCFSNQNCFVNIYPQNDDQNDRSLTNSIGKRLLKIEPKSIPSYKIGEWSKCNVTCGLGHRSRNVSCRMYLEFSKTFAEIPMKECPGIEPLSIETCYGFDCDQQTNTTTTSTTFLPDEFGKGSEEYYWSVIGFTECSHECLGGIQDSIIECIKSENSMTMPSFYCDSKLKPPISYQICNDFPCTPRWNLSDFGKCSKECGEGGIQTRTVACIHEIIKEPSTTIIVDDSNCPSPKPSVKQKCNQIDCSAKWIADPWQKCSKPCDGGMKKRNVYCVKDFVHGGLQNVSLSDCHAKKPKVIKMCNLRPCRLVPNSEVVRKSKRNYFGSDHRSSSKQSFGKQTYKVQGKIVVHEGSRIRLICPEWSSNLNVRWFKGQEPISEEPSNRIIIAENVLKIRNINLKDIGVYKCIYSDDTENSMFLQVMPKKTMPISFFNKDELDDQINPTKPILDKTFSQTKSLNFIDDFSAMEFDRHSNSSWSEALSSKFNWISTGWSNCTIPCGGFGFKIRKSQCYAQTGNMTRLINDSYCLNSGLEKPKQFETCGLDSCYNWVVGNWSKCDDCVDLNKGLQKRSVICQSWNGSESNDSNCFQWVDKPIQQQECYLADCIPKLQSNFLCQKRTDEQCGRLISCVWQRNGKTIDDSFCDETIISDKK</sequence>
<dbReference type="PANTHER" id="PTHR13723:SF281">
    <property type="entry name" value="PAPILIN"/>
    <property type="match status" value="1"/>
</dbReference>
<reference evidence="6" key="2">
    <citation type="submission" date="2020-01" db="EMBL/GenBank/DDBJ databases">
        <authorList>
            <person name="Korhonen P.K.K."/>
            <person name="Guangxu M.G."/>
            <person name="Wang T.W."/>
            <person name="Stroehlein A.J.S."/>
            <person name="Young N.D."/>
            <person name="Ang C.-S.A."/>
            <person name="Fernando D.W.F."/>
            <person name="Lu H.L."/>
            <person name="Taylor S.T."/>
            <person name="Ehtesham M.E.M."/>
            <person name="Najaraj S.H.N."/>
            <person name="Harsha G.H.G."/>
            <person name="Madugundu A.M."/>
            <person name="Renuse S.R."/>
            <person name="Holt D.H."/>
            <person name="Pandey A.P."/>
            <person name="Papenfuss A.P."/>
            <person name="Gasser R.B.G."/>
            <person name="Fischer K.F."/>
        </authorList>
    </citation>
    <scope>NUCLEOTIDE SEQUENCE</scope>
    <source>
        <strain evidence="6">SSS_KF_BRIS2020</strain>
    </source>
</reference>
<evidence type="ECO:0000256" key="1">
    <source>
        <dbReference type="ARBA" id="ARBA00004613"/>
    </source>
</evidence>
<dbReference type="EMBL" id="WVUK01000056">
    <property type="protein sequence ID" value="KAF7492145.1"/>
    <property type="molecule type" value="Genomic_DNA"/>
</dbReference>
<dbReference type="InterPro" id="IPR007110">
    <property type="entry name" value="Ig-like_dom"/>
</dbReference>
<dbReference type="AlphaFoldDB" id="A0A834R8H2"/>
<dbReference type="InterPro" id="IPR000884">
    <property type="entry name" value="TSP1_rpt"/>
</dbReference>
<dbReference type="PROSITE" id="PS50092">
    <property type="entry name" value="TSP1"/>
    <property type="match status" value="7"/>
</dbReference>
<keyword evidence="2" id="KW-0964">Secreted</keyword>
<organism evidence="6">
    <name type="scientific">Sarcoptes scabiei</name>
    <name type="common">Itch mite</name>
    <name type="synonym">Acarus scabiei</name>
    <dbReference type="NCBI Taxonomy" id="52283"/>
    <lineage>
        <taxon>Eukaryota</taxon>
        <taxon>Metazoa</taxon>
        <taxon>Ecdysozoa</taxon>
        <taxon>Arthropoda</taxon>
        <taxon>Chelicerata</taxon>
        <taxon>Arachnida</taxon>
        <taxon>Acari</taxon>
        <taxon>Acariformes</taxon>
        <taxon>Sarcoptiformes</taxon>
        <taxon>Astigmata</taxon>
        <taxon>Psoroptidia</taxon>
        <taxon>Sarcoptoidea</taxon>
        <taxon>Sarcoptidae</taxon>
        <taxon>Sarcoptinae</taxon>
        <taxon>Sarcoptes</taxon>
    </lineage>
</organism>
<feature type="disulfide bond" evidence="4">
    <location>
        <begin position="192"/>
        <end position="198"/>
    </location>
</feature>
<feature type="domain" description="Ig-like" evidence="5">
    <location>
        <begin position="827"/>
        <end position="907"/>
    </location>
</feature>
<dbReference type="InterPro" id="IPR003598">
    <property type="entry name" value="Ig_sub2"/>
</dbReference>
<dbReference type="InterPro" id="IPR045371">
    <property type="entry name" value="ADAMTS_CR_3"/>
</dbReference>
<comment type="subcellular location">
    <subcellularLocation>
        <location evidence="1">Secreted</location>
    </subcellularLocation>
</comment>
<evidence type="ECO:0000313" key="6">
    <source>
        <dbReference type="EMBL" id="KAF7492145.1"/>
    </source>
</evidence>
<dbReference type="GO" id="GO:0031012">
    <property type="term" value="C:extracellular matrix"/>
    <property type="evidence" value="ECO:0007669"/>
    <property type="project" value="TreeGrafter"/>
</dbReference>
<dbReference type="SMART" id="SM00408">
    <property type="entry name" value="IGc2"/>
    <property type="match status" value="1"/>
</dbReference>
<dbReference type="SMART" id="SM00209">
    <property type="entry name" value="TSP1"/>
    <property type="match status" value="9"/>
</dbReference>
<evidence type="ECO:0000313" key="8">
    <source>
        <dbReference type="Proteomes" id="UP000070412"/>
    </source>
</evidence>
<dbReference type="InterPro" id="IPR003599">
    <property type="entry name" value="Ig_sub"/>
</dbReference>
<evidence type="ECO:0000256" key="2">
    <source>
        <dbReference type="ARBA" id="ARBA00022525"/>
    </source>
</evidence>
<dbReference type="Gene3D" id="2.60.40.10">
    <property type="entry name" value="Immunoglobulins"/>
    <property type="match status" value="1"/>
</dbReference>
<keyword evidence="3 4" id="KW-1015">Disulfide bond</keyword>